<dbReference type="OrthoDB" id="10517802at2759"/>
<dbReference type="EMBL" id="JAGTJQ010000003">
    <property type="protein sequence ID" value="KAH7035282.1"/>
    <property type="molecule type" value="Genomic_DNA"/>
</dbReference>
<keyword evidence="2" id="KW-1185">Reference proteome</keyword>
<accession>A0A9P9BTA4</accession>
<protein>
    <submittedName>
        <fullName evidence="1">Uncharacterized protein</fullName>
    </submittedName>
</protein>
<name>A0A9P9BTA4_9PEZI</name>
<dbReference type="RefSeq" id="XP_046015375.1">
    <property type="nucleotide sequence ID" value="XM_046158351.1"/>
</dbReference>
<reference evidence="1" key="1">
    <citation type="journal article" date="2021" name="Nat. Commun.">
        <title>Genetic determinants of endophytism in the Arabidopsis root mycobiome.</title>
        <authorList>
            <person name="Mesny F."/>
            <person name="Miyauchi S."/>
            <person name="Thiergart T."/>
            <person name="Pickel B."/>
            <person name="Atanasova L."/>
            <person name="Karlsson M."/>
            <person name="Huettel B."/>
            <person name="Barry K.W."/>
            <person name="Haridas S."/>
            <person name="Chen C."/>
            <person name="Bauer D."/>
            <person name="Andreopoulos W."/>
            <person name="Pangilinan J."/>
            <person name="LaButti K."/>
            <person name="Riley R."/>
            <person name="Lipzen A."/>
            <person name="Clum A."/>
            <person name="Drula E."/>
            <person name="Henrissat B."/>
            <person name="Kohler A."/>
            <person name="Grigoriev I.V."/>
            <person name="Martin F.M."/>
            <person name="Hacquard S."/>
        </authorList>
    </citation>
    <scope>NUCLEOTIDE SEQUENCE</scope>
    <source>
        <strain evidence="1">MPI-CAGE-CH-0230</strain>
    </source>
</reference>
<proteinExistence type="predicted"/>
<dbReference type="GeneID" id="70187897"/>
<sequence>MAAITDPYHLHDEQAPCPGCEADMAPASSSDFYAGLYCRNRPPVLNERFSRVATDLEASLLQAHLTDDDEITAISQPAQSPLITSAQIPALAEAYEPSIDSLATLKGVIDHPDQPDQARPYLVYVLDNRCLDPGYDVETYQALDLTEHAMAAHEISHAQSYPTNIESWAPLPPALLANTRGSPTPAALGLSESLVLGAKSTTSSRSVMTGSSWCPVTYPGDEEEGPYATDLFVCATGGQFDDDSASPFSIDEMLISNLV</sequence>
<dbReference type="Proteomes" id="UP000756346">
    <property type="component" value="Unassembled WGS sequence"/>
</dbReference>
<gene>
    <name evidence="1" type="ORF">B0I36DRAFT_360675</name>
</gene>
<evidence type="ECO:0000313" key="1">
    <source>
        <dbReference type="EMBL" id="KAH7035282.1"/>
    </source>
</evidence>
<organism evidence="1 2">
    <name type="scientific">Microdochium trichocladiopsis</name>
    <dbReference type="NCBI Taxonomy" id="1682393"/>
    <lineage>
        <taxon>Eukaryota</taxon>
        <taxon>Fungi</taxon>
        <taxon>Dikarya</taxon>
        <taxon>Ascomycota</taxon>
        <taxon>Pezizomycotina</taxon>
        <taxon>Sordariomycetes</taxon>
        <taxon>Xylariomycetidae</taxon>
        <taxon>Xylariales</taxon>
        <taxon>Microdochiaceae</taxon>
        <taxon>Microdochium</taxon>
    </lineage>
</organism>
<dbReference type="AlphaFoldDB" id="A0A9P9BTA4"/>
<comment type="caution">
    <text evidence="1">The sequence shown here is derived from an EMBL/GenBank/DDBJ whole genome shotgun (WGS) entry which is preliminary data.</text>
</comment>
<evidence type="ECO:0000313" key="2">
    <source>
        <dbReference type="Proteomes" id="UP000756346"/>
    </source>
</evidence>